<proteinExistence type="predicted"/>
<name>A0A0F9FRI9_9ZZZZ</name>
<dbReference type="EMBL" id="LAZR01029301">
    <property type="protein sequence ID" value="KKL59985.1"/>
    <property type="molecule type" value="Genomic_DNA"/>
</dbReference>
<organism evidence="1">
    <name type="scientific">marine sediment metagenome</name>
    <dbReference type="NCBI Taxonomy" id="412755"/>
    <lineage>
        <taxon>unclassified sequences</taxon>
        <taxon>metagenomes</taxon>
        <taxon>ecological metagenomes</taxon>
    </lineage>
</organism>
<protein>
    <submittedName>
        <fullName evidence="1">Uncharacterized protein</fullName>
    </submittedName>
</protein>
<gene>
    <name evidence="1" type="ORF">LCGC14_2209820</name>
</gene>
<comment type="caution">
    <text evidence="1">The sequence shown here is derived from an EMBL/GenBank/DDBJ whole genome shotgun (WGS) entry which is preliminary data.</text>
</comment>
<dbReference type="AlphaFoldDB" id="A0A0F9FRI9"/>
<accession>A0A0F9FRI9</accession>
<reference evidence="1" key="1">
    <citation type="journal article" date="2015" name="Nature">
        <title>Complex archaea that bridge the gap between prokaryotes and eukaryotes.</title>
        <authorList>
            <person name="Spang A."/>
            <person name="Saw J.H."/>
            <person name="Jorgensen S.L."/>
            <person name="Zaremba-Niedzwiedzka K."/>
            <person name="Martijn J."/>
            <person name="Lind A.E."/>
            <person name="van Eijk R."/>
            <person name="Schleper C."/>
            <person name="Guy L."/>
            <person name="Ettema T.J."/>
        </authorList>
    </citation>
    <scope>NUCLEOTIDE SEQUENCE</scope>
</reference>
<evidence type="ECO:0000313" key="1">
    <source>
        <dbReference type="EMBL" id="KKL59985.1"/>
    </source>
</evidence>
<sequence>MALYGETHATKAKDWELSASGTVRLHWNEDILLFNVKQNFSVDGDSGFYGTEPQPRGSVVGGRDSNVALTNLLIDLNGKGLISDATSA</sequence>